<dbReference type="InterPro" id="IPR045851">
    <property type="entry name" value="AMP-bd_C_sf"/>
</dbReference>
<dbReference type="Pfam" id="PF13193">
    <property type="entry name" value="AMP-binding_C"/>
    <property type="match status" value="1"/>
</dbReference>
<dbReference type="PANTHER" id="PTHR43107">
    <property type="entry name" value="LONG-CHAIN FATTY ACID TRANSPORT PROTEIN"/>
    <property type="match status" value="1"/>
</dbReference>
<dbReference type="AlphaFoldDB" id="H0R4B7"/>
<dbReference type="eggNOG" id="COG0318">
    <property type="taxonomic scope" value="Bacteria"/>
</dbReference>
<proteinExistence type="inferred from homology"/>
<evidence type="ECO:0000313" key="8">
    <source>
        <dbReference type="Proteomes" id="UP000035034"/>
    </source>
</evidence>
<dbReference type="Proteomes" id="UP000035034">
    <property type="component" value="Unassembled WGS sequence"/>
</dbReference>
<evidence type="ECO:0000256" key="3">
    <source>
        <dbReference type="ARBA" id="ARBA00022741"/>
    </source>
</evidence>
<name>H0R4B7_9ACTN</name>
<gene>
    <name evidence="7" type="ORF">GOEFS_096_00950</name>
</gene>
<evidence type="ECO:0000256" key="2">
    <source>
        <dbReference type="ARBA" id="ARBA00022598"/>
    </source>
</evidence>
<keyword evidence="8" id="KW-1185">Reference proteome</keyword>
<dbReference type="InterPro" id="IPR042099">
    <property type="entry name" value="ANL_N_sf"/>
</dbReference>
<evidence type="ECO:0000259" key="6">
    <source>
        <dbReference type="Pfam" id="PF13193"/>
    </source>
</evidence>
<sequence length="491" mass="52241">MAIAAHNSPDVVIAMLAVVKLGAVAGMINYNQPGDALSHSFGLLAAANQAGADATILVLHDDATADSLASVNPESAKVSGLSFADLDLAADDLASRDGSANANPTITTTLTAGSPAYYIFTSGTTGWPKASIMSHSRWQAAMAGIGGAGIRLRRDDVMYVALPFYHNNALTISIASALTAGACLAVGQKFSASRFWDDVIANDATAFCYIGELCRYLLAQPPKPTDRAHRVRLVAGNGLRPEIWDEFAERFGITRIVELYAASESNIGFINIFGQSKTAGFCPLSYSVVKADEETGQPVRTASGRVIKVPKGTPGLLLGQINDRARIDGYTDPKATETKIVRDAFKAGDAYFNTGDLVVEQGFRHIAFVDRLGDTFRWKGENVATTEVEAALNAVPGISASVVYGVEIPGADGRAGMAAIVVDDDFDPIALAAAVRERLPHYAVPLYLRVVTELAHTSTFKNVRTELRKQGYLEAGDDQVYTLADEGYVRA</sequence>
<dbReference type="InterPro" id="IPR020845">
    <property type="entry name" value="AMP-binding_CS"/>
</dbReference>
<dbReference type="PROSITE" id="PS00455">
    <property type="entry name" value="AMP_BINDING"/>
    <property type="match status" value="1"/>
</dbReference>
<dbReference type="SUPFAM" id="SSF56801">
    <property type="entry name" value="Acetyl-CoA synthetase-like"/>
    <property type="match status" value="1"/>
</dbReference>
<dbReference type="InterPro" id="IPR025110">
    <property type="entry name" value="AMP-bd_C"/>
</dbReference>
<dbReference type="InterPro" id="IPR000873">
    <property type="entry name" value="AMP-dep_synth/lig_dom"/>
</dbReference>
<evidence type="ECO:0000256" key="4">
    <source>
        <dbReference type="ARBA" id="ARBA00022840"/>
    </source>
</evidence>
<evidence type="ECO:0000256" key="1">
    <source>
        <dbReference type="ARBA" id="ARBA00006432"/>
    </source>
</evidence>
<keyword evidence="4" id="KW-0067">ATP-binding</keyword>
<dbReference type="GO" id="GO:0004467">
    <property type="term" value="F:long-chain fatty acid-CoA ligase activity"/>
    <property type="evidence" value="ECO:0007669"/>
    <property type="project" value="TreeGrafter"/>
</dbReference>
<dbReference type="Pfam" id="PF00501">
    <property type="entry name" value="AMP-binding"/>
    <property type="match status" value="1"/>
</dbReference>
<reference evidence="7 8" key="1">
    <citation type="submission" date="2011-12" db="EMBL/GenBank/DDBJ databases">
        <title>Whole genome shotgun sequence of Gordonia effusa NBRC 100432.</title>
        <authorList>
            <person name="Yoshida I."/>
            <person name="Takarada H."/>
            <person name="Hosoyama A."/>
            <person name="Tsuchikane K."/>
            <person name="Katsumata H."/>
            <person name="Yamazaki S."/>
            <person name="Fujita N."/>
        </authorList>
    </citation>
    <scope>NUCLEOTIDE SEQUENCE [LARGE SCALE GENOMIC DNA]</scope>
    <source>
        <strain evidence="7 8">NBRC 100432</strain>
    </source>
</reference>
<protein>
    <submittedName>
        <fullName evidence="7">Putative fatty-acid--CoA ligase</fullName>
    </submittedName>
</protein>
<dbReference type="PANTHER" id="PTHR43107:SF15">
    <property type="entry name" value="FATTY ACID TRANSPORT PROTEIN 3, ISOFORM A"/>
    <property type="match status" value="1"/>
</dbReference>
<feature type="domain" description="AMP-binding enzyme C-terminal" evidence="6">
    <location>
        <begin position="387"/>
        <end position="461"/>
    </location>
</feature>
<dbReference type="STRING" id="1077974.GOEFS_096_00950"/>
<comment type="similarity">
    <text evidence="1">Belongs to the ATP-dependent AMP-binding enzyme family.</text>
</comment>
<dbReference type="GO" id="GO:0005524">
    <property type="term" value="F:ATP binding"/>
    <property type="evidence" value="ECO:0007669"/>
    <property type="project" value="UniProtKB-KW"/>
</dbReference>
<keyword evidence="3" id="KW-0547">Nucleotide-binding</keyword>
<organism evidence="7 8">
    <name type="scientific">Gordonia effusa NBRC 100432</name>
    <dbReference type="NCBI Taxonomy" id="1077974"/>
    <lineage>
        <taxon>Bacteria</taxon>
        <taxon>Bacillati</taxon>
        <taxon>Actinomycetota</taxon>
        <taxon>Actinomycetes</taxon>
        <taxon>Mycobacteriales</taxon>
        <taxon>Gordoniaceae</taxon>
        <taxon>Gordonia</taxon>
    </lineage>
</organism>
<accession>H0R4B7</accession>
<evidence type="ECO:0000259" key="5">
    <source>
        <dbReference type="Pfam" id="PF00501"/>
    </source>
</evidence>
<feature type="domain" description="AMP-dependent synthetase/ligase" evidence="5">
    <location>
        <begin position="2"/>
        <end position="300"/>
    </location>
</feature>
<dbReference type="GO" id="GO:0005886">
    <property type="term" value="C:plasma membrane"/>
    <property type="evidence" value="ECO:0007669"/>
    <property type="project" value="TreeGrafter"/>
</dbReference>
<dbReference type="NCBIfam" id="NF006134">
    <property type="entry name" value="PRK08279.1"/>
    <property type="match status" value="1"/>
</dbReference>
<comment type="caution">
    <text evidence="7">The sequence shown here is derived from an EMBL/GenBank/DDBJ whole genome shotgun (WGS) entry which is preliminary data.</text>
</comment>
<evidence type="ECO:0000313" key="7">
    <source>
        <dbReference type="EMBL" id="GAB19918.1"/>
    </source>
</evidence>
<dbReference type="Gene3D" id="3.30.300.30">
    <property type="match status" value="1"/>
</dbReference>
<dbReference type="Gene3D" id="3.40.50.12780">
    <property type="entry name" value="N-terminal domain of ligase-like"/>
    <property type="match status" value="1"/>
</dbReference>
<dbReference type="EMBL" id="BAEH01000096">
    <property type="protein sequence ID" value="GAB19918.1"/>
    <property type="molecule type" value="Genomic_DNA"/>
</dbReference>
<dbReference type="FunFam" id="3.30.300.30:FF:000020">
    <property type="entry name" value="Long-chain fatty acid transporter"/>
    <property type="match status" value="1"/>
</dbReference>
<keyword evidence="2 7" id="KW-0436">Ligase</keyword>
<dbReference type="GO" id="GO:0005324">
    <property type="term" value="F:long-chain fatty acid transmembrane transporter activity"/>
    <property type="evidence" value="ECO:0007669"/>
    <property type="project" value="TreeGrafter"/>
</dbReference>
<dbReference type="GO" id="GO:0044539">
    <property type="term" value="P:long-chain fatty acid import into cell"/>
    <property type="evidence" value="ECO:0007669"/>
    <property type="project" value="TreeGrafter"/>
</dbReference>